<dbReference type="PANTHER" id="PTHR12370:SF1">
    <property type="entry name" value="PHOSPHOLIPASE B-LIKE 1"/>
    <property type="match status" value="1"/>
</dbReference>
<dbReference type="Gene3D" id="2.10.70.60">
    <property type="entry name" value="Phospholipase B-like, domain 1"/>
    <property type="match status" value="1"/>
</dbReference>
<protein>
    <recommendedName>
        <fullName evidence="7">Phospholipase B-like</fullName>
        <ecNumber evidence="7">3.1.1.-</ecNumber>
    </recommendedName>
</protein>
<evidence type="ECO:0000256" key="1">
    <source>
        <dbReference type="ARBA" id="ARBA00007835"/>
    </source>
</evidence>
<dbReference type="InterPro" id="IPR043040">
    <property type="entry name" value="PLipase_B-like_dom1"/>
</dbReference>
<comment type="caution">
    <text evidence="8">The sequence shown here is derived from an EMBL/GenBank/DDBJ whole genome shotgun (WGS) entry which is preliminary data.</text>
</comment>
<dbReference type="InterPro" id="IPR007000">
    <property type="entry name" value="PLipase_B-like"/>
</dbReference>
<dbReference type="Proteomes" id="UP001444071">
    <property type="component" value="Unassembled WGS sequence"/>
</dbReference>
<feature type="chain" id="PRO_5044952706" description="Phospholipase B-like" evidence="7">
    <location>
        <begin position="21"/>
        <end position="224"/>
    </location>
</feature>
<feature type="signal peptide" evidence="7">
    <location>
        <begin position="1"/>
        <end position="20"/>
    </location>
</feature>
<dbReference type="EC" id="3.1.1.-" evidence="7"/>
<reference evidence="8 9" key="1">
    <citation type="submission" date="2021-06" db="EMBL/GenBank/DDBJ databases">
        <authorList>
            <person name="Palmer J.M."/>
        </authorList>
    </citation>
    <scope>NUCLEOTIDE SEQUENCE [LARGE SCALE GENOMIC DNA]</scope>
    <source>
        <strain evidence="8 9">XR_2019</strain>
        <tissue evidence="8">Muscle</tissue>
    </source>
</reference>
<dbReference type="Gene3D" id="1.10.439.20">
    <property type="entry name" value="Phospholipase B-like, domain 2"/>
    <property type="match status" value="1"/>
</dbReference>
<keyword evidence="5 7" id="KW-0443">Lipid metabolism</keyword>
<evidence type="ECO:0000256" key="4">
    <source>
        <dbReference type="ARBA" id="ARBA00022963"/>
    </source>
</evidence>
<evidence type="ECO:0000256" key="6">
    <source>
        <dbReference type="ARBA" id="ARBA00023180"/>
    </source>
</evidence>
<keyword evidence="3 7" id="KW-0378">Hydrolase</keyword>
<keyword evidence="4 7" id="KW-0442">Lipid degradation</keyword>
<evidence type="ECO:0000256" key="5">
    <source>
        <dbReference type="ARBA" id="ARBA00023098"/>
    </source>
</evidence>
<comment type="function">
    <text evidence="7">Putative phospholipase.</text>
</comment>
<comment type="similarity">
    <text evidence="1 7">Belongs to the phospholipase B-like family.</text>
</comment>
<dbReference type="PANTHER" id="PTHR12370">
    <property type="entry name" value="PHOSPHOLIPASE B-RELATED"/>
    <property type="match status" value="1"/>
</dbReference>
<sequence>MLLIMKLCVFLSVHVLTTFAADNMTAATVYWDPEQKLVVLKEGVMETEGDAYGYLNDTLSSTGWSVLEIRAGYGKTPETDEMTFFLAGYLEGFLTAQQMMDHYTNMYPQLITDPKILDPVKTFIAKQDSWVREQVKLNKSSDPLWKHMGFIIAQMDGLQAGVADWAKKQGKKPLSIFDVQFLNSVGDLLDLIPALVPSSNSPLRDFKLPGMGHCSALIKVRYLI</sequence>
<proteinExistence type="inferred from homology"/>
<dbReference type="InterPro" id="IPR043041">
    <property type="entry name" value="PLipase_B-like_dom2"/>
</dbReference>
<organism evidence="8 9">
    <name type="scientific">Xenotaenia resolanae</name>
    <dbReference type="NCBI Taxonomy" id="208358"/>
    <lineage>
        <taxon>Eukaryota</taxon>
        <taxon>Metazoa</taxon>
        <taxon>Chordata</taxon>
        <taxon>Craniata</taxon>
        <taxon>Vertebrata</taxon>
        <taxon>Euteleostomi</taxon>
        <taxon>Actinopterygii</taxon>
        <taxon>Neopterygii</taxon>
        <taxon>Teleostei</taxon>
        <taxon>Neoteleostei</taxon>
        <taxon>Acanthomorphata</taxon>
        <taxon>Ovalentaria</taxon>
        <taxon>Atherinomorphae</taxon>
        <taxon>Cyprinodontiformes</taxon>
        <taxon>Goodeidae</taxon>
        <taxon>Xenotaenia</taxon>
    </lineage>
</organism>
<keyword evidence="9" id="KW-1185">Reference proteome</keyword>
<name>A0ABV0WTC8_9TELE</name>
<evidence type="ECO:0000256" key="7">
    <source>
        <dbReference type="RuleBase" id="RU364138"/>
    </source>
</evidence>
<dbReference type="Pfam" id="PF04916">
    <property type="entry name" value="Phospholip_B"/>
    <property type="match status" value="1"/>
</dbReference>
<evidence type="ECO:0000313" key="8">
    <source>
        <dbReference type="EMBL" id="MEQ2272883.1"/>
    </source>
</evidence>
<evidence type="ECO:0000256" key="2">
    <source>
        <dbReference type="ARBA" id="ARBA00022729"/>
    </source>
</evidence>
<evidence type="ECO:0000313" key="9">
    <source>
        <dbReference type="Proteomes" id="UP001444071"/>
    </source>
</evidence>
<evidence type="ECO:0000256" key="3">
    <source>
        <dbReference type="ARBA" id="ARBA00022801"/>
    </source>
</evidence>
<keyword evidence="6" id="KW-0325">Glycoprotein</keyword>
<keyword evidence="2 7" id="KW-0732">Signal</keyword>
<dbReference type="EMBL" id="JAHRIM010070604">
    <property type="protein sequence ID" value="MEQ2272883.1"/>
    <property type="molecule type" value="Genomic_DNA"/>
</dbReference>
<accession>A0ABV0WTC8</accession>
<gene>
    <name evidence="8" type="ORF">XENORESO_016397</name>
</gene>